<reference evidence="3 4" key="1">
    <citation type="journal article" date="2017" name="Mol. Biol. Evol.">
        <title>The 4-celled Tetrabaena socialis nuclear genome reveals the essential components for genetic control of cell number at the origin of multicellularity in the volvocine lineage.</title>
        <authorList>
            <person name="Featherston J."/>
            <person name="Arakaki Y."/>
            <person name="Hanschen E.R."/>
            <person name="Ferris P.J."/>
            <person name="Michod R.E."/>
            <person name="Olson B.J.S.C."/>
            <person name="Nozaki H."/>
            <person name="Durand P.M."/>
        </authorList>
    </citation>
    <scope>NUCLEOTIDE SEQUENCE [LARGE SCALE GENOMIC DNA]</scope>
    <source>
        <strain evidence="3 4">NIES-571</strain>
    </source>
</reference>
<feature type="compositionally biased region" description="Pro residues" evidence="1">
    <location>
        <begin position="306"/>
        <end position="317"/>
    </location>
</feature>
<evidence type="ECO:0000313" key="3">
    <source>
        <dbReference type="EMBL" id="PNH05657.1"/>
    </source>
</evidence>
<feature type="compositionally biased region" description="Low complexity" evidence="1">
    <location>
        <begin position="178"/>
        <end position="197"/>
    </location>
</feature>
<evidence type="ECO:0000256" key="1">
    <source>
        <dbReference type="SAM" id="MobiDB-lite"/>
    </source>
</evidence>
<sequence>MAAGPRHAGASAILAVCALALCRLALASDPYASVTAADGSTYNFYRTDEPITAVSAAAACAATGGLLASLSSVDQVRSTVWSPDVVEAAASSDVTLLWTGLKVTWPTGGGGRRMLRSHAGAAAASEDDSDVVLARLIRDMDAAADAPPATTASGRAIPQELRAWMFQQRRRALRGADADTTASTTASAGARRSLARASDGEESPYLKQAVLSWADGAPTDLVDANPTNMGFLACNQKKASQCCGAVYDIGPDPYYGSDYPAVFFYPCNSAKTAGAASPAGYSCVVAPVAELPGETKSPKPAVSSPKPSPKPSPPPSPSGALTCSAGSQPAAGTAEPVGKRAAKTACEKCKAKTYSADGLKCRRCPAGTTSRKGASACA</sequence>
<evidence type="ECO:0000313" key="4">
    <source>
        <dbReference type="Proteomes" id="UP000236333"/>
    </source>
</evidence>
<feature type="signal peptide" evidence="2">
    <location>
        <begin position="1"/>
        <end position="27"/>
    </location>
</feature>
<feature type="region of interest" description="Disordered" evidence="1">
    <location>
        <begin position="294"/>
        <end position="339"/>
    </location>
</feature>
<proteinExistence type="predicted"/>
<accession>A0A2J7ZZF0</accession>
<name>A0A2J7ZZF0_9CHLO</name>
<evidence type="ECO:0008006" key="5">
    <source>
        <dbReference type="Google" id="ProtNLM"/>
    </source>
</evidence>
<organism evidence="3 4">
    <name type="scientific">Tetrabaena socialis</name>
    <dbReference type="NCBI Taxonomy" id="47790"/>
    <lineage>
        <taxon>Eukaryota</taxon>
        <taxon>Viridiplantae</taxon>
        <taxon>Chlorophyta</taxon>
        <taxon>core chlorophytes</taxon>
        <taxon>Chlorophyceae</taxon>
        <taxon>CS clade</taxon>
        <taxon>Chlamydomonadales</taxon>
        <taxon>Tetrabaenaceae</taxon>
        <taxon>Tetrabaena</taxon>
    </lineage>
</organism>
<dbReference type="Proteomes" id="UP000236333">
    <property type="component" value="Unassembled WGS sequence"/>
</dbReference>
<dbReference type="EMBL" id="PGGS01000289">
    <property type="protein sequence ID" value="PNH05657.1"/>
    <property type="molecule type" value="Genomic_DNA"/>
</dbReference>
<keyword evidence="4" id="KW-1185">Reference proteome</keyword>
<dbReference type="OrthoDB" id="535088at2759"/>
<dbReference type="AlphaFoldDB" id="A0A2J7ZZF0"/>
<keyword evidence="2" id="KW-0732">Signal</keyword>
<feature type="region of interest" description="Disordered" evidence="1">
    <location>
        <begin position="174"/>
        <end position="200"/>
    </location>
</feature>
<gene>
    <name evidence="3" type="ORF">TSOC_008060</name>
</gene>
<comment type="caution">
    <text evidence="3">The sequence shown here is derived from an EMBL/GenBank/DDBJ whole genome shotgun (WGS) entry which is preliminary data.</text>
</comment>
<evidence type="ECO:0000256" key="2">
    <source>
        <dbReference type="SAM" id="SignalP"/>
    </source>
</evidence>
<feature type="chain" id="PRO_5014327312" description="Pherophorin domain-containing protein" evidence="2">
    <location>
        <begin position="28"/>
        <end position="378"/>
    </location>
</feature>
<protein>
    <recommendedName>
        <fullName evidence="5">Pherophorin domain-containing protein</fullName>
    </recommendedName>
</protein>